<dbReference type="InterPro" id="IPR036477">
    <property type="entry name" value="Formyl_transf_N_sf"/>
</dbReference>
<accession>A0A109UZG9</accession>
<gene>
    <name evidence="3" type="ORF">AW171_hschr53460</name>
</gene>
<evidence type="ECO:0000313" key="3">
    <source>
        <dbReference type="EMBL" id="AMD21508.1"/>
    </source>
</evidence>
<dbReference type="Gene3D" id="3.40.50.12230">
    <property type="match status" value="1"/>
</dbReference>
<dbReference type="InterPro" id="IPR005793">
    <property type="entry name" value="Formyl_trans_C"/>
</dbReference>
<dbReference type="SUPFAM" id="SSF53328">
    <property type="entry name" value="Formyltransferase"/>
    <property type="match status" value="1"/>
</dbReference>
<dbReference type="Proteomes" id="UP000243052">
    <property type="component" value="Chromosome v"/>
</dbReference>
<dbReference type="EMBL" id="CP014245">
    <property type="protein sequence ID" value="AMD21508.1"/>
    <property type="molecule type" value="Genomic_DNA"/>
</dbReference>
<dbReference type="STRING" id="45286.A0A109UZG9"/>
<dbReference type="PANTHER" id="PTHR11138:SF5">
    <property type="entry name" value="METHIONYL-TRNA FORMYLTRANSFERASE, MITOCHONDRIAL"/>
    <property type="match status" value="1"/>
</dbReference>
<dbReference type="AlphaFoldDB" id="A0A109UZG9"/>
<dbReference type="GO" id="GO:0005739">
    <property type="term" value="C:mitochondrion"/>
    <property type="evidence" value="ECO:0007669"/>
    <property type="project" value="TreeGrafter"/>
</dbReference>
<dbReference type="GO" id="GO:0004479">
    <property type="term" value="F:methionyl-tRNA formyltransferase activity"/>
    <property type="evidence" value="ECO:0007669"/>
    <property type="project" value="TreeGrafter"/>
</dbReference>
<feature type="domain" description="Formyl transferase C-terminal" evidence="2">
    <location>
        <begin position="243"/>
        <end position="352"/>
    </location>
</feature>
<evidence type="ECO:0000259" key="2">
    <source>
        <dbReference type="Pfam" id="PF02911"/>
    </source>
</evidence>
<evidence type="ECO:0000259" key="1">
    <source>
        <dbReference type="Pfam" id="PF00551"/>
    </source>
</evidence>
<sequence length="365" mass="41365">MSRNLLPLLNRRLSTFKAIGRPLNVLLFGSDQFSTHILRGLISLKKSQVLDRIQVVTRPAKKCGRNNQEMKEPAIVEYVQKSGLAEPIRCDSRSGLLQLHDKTHQFDVLLAVSFGLLIPSELISGVRWAFNVHPSLLPRYRGSSPIQYTLMNHDPVTGVTIQTLHPTRFDHGTVVAQTPELDTQELLNRGYCSNFDESVPVQYRSLMDQLGIQGSLLLNNHLQNNLIESKPLQPPYTPSKAPRITGELCNINWAKDTTATVLGKHHALGALYTFKSVQQKRSKSPMLRRVKFIEINSVEHEINGERLKPGSFTYDQDRNLLLIHLTDGVLSVSKILFQGYKQETADRFMTSFRKRCGLLLDQQFE</sequence>
<reference evidence="3 4" key="1">
    <citation type="submission" date="2016-01" db="EMBL/GenBank/DDBJ databases">
        <title>Genome sequence of the yeast Holleya sinecauda.</title>
        <authorList>
            <person name="Dietrich F.S."/>
        </authorList>
    </citation>
    <scope>NUCLEOTIDE SEQUENCE [LARGE SCALE GENOMIC DNA]</scope>
    <source>
        <strain evidence="3 4">ATCC 58844</strain>
    </source>
</reference>
<dbReference type="GeneID" id="28724798"/>
<dbReference type="OrthoDB" id="10268103at2759"/>
<dbReference type="Pfam" id="PF00551">
    <property type="entry name" value="Formyl_trans_N"/>
    <property type="match status" value="1"/>
</dbReference>
<feature type="domain" description="Formyl transferase N-terminal" evidence="1">
    <location>
        <begin position="24"/>
        <end position="178"/>
    </location>
</feature>
<name>A0A109UZG9_9SACH</name>
<dbReference type="PANTHER" id="PTHR11138">
    <property type="entry name" value="METHIONYL-TRNA FORMYLTRANSFERASE"/>
    <property type="match status" value="1"/>
</dbReference>
<organism evidence="3 4">
    <name type="scientific">Eremothecium sinecaudum</name>
    <dbReference type="NCBI Taxonomy" id="45286"/>
    <lineage>
        <taxon>Eukaryota</taxon>
        <taxon>Fungi</taxon>
        <taxon>Dikarya</taxon>
        <taxon>Ascomycota</taxon>
        <taxon>Saccharomycotina</taxon>
        <taxon>Saccharomycetes</taxon>
        <taxon>Saccharomycetales</taxon>
        <taxon>Saccharomycetaceae</taxon>
        <taxon>Eremothecium</taxon>
    </lineage>
</organism>
<dbReference type="InterPro" id="IPR002376">
    <property type="entry name" value="Formyl_transf_N"/>
</dbReference>
<protein>
    <submittedName>
        <fullName evidence="3">HER230Cp</fullName>
    </submittedName>
</protein>
<dbReference type="RefSeq" id="XP_017988504.1">
    <property type="nucleotide sequence ID" value="XM_018133015.1"/>
</dbReference>
<proteinExistence type="predicted"/>
<keyword evidence="4" id="KW-1185">Reference proteome</keyword>
<dbReference type="Pfam" id="PF02911">
    <property type="entry name" value="Formyl_trans_C"/>
    <property type="match status" value="1"/>
</dbReference>
<evidence type="ECO:0000313" key="4">
    <source>
        <dbReference type="Proteomes" id="UP000243052"/>
    </source>
</evidence>